<dbReference type="InterPro" id="IPR050207">
    <property type="entry name" value="Trans_regulatory_Fis"/>
</dbReference>
<dbReference type="InterPro" id="IPR005412">
    <property type="entry name" value="Fis_DNA-bd"/>
</dbReference>
<dbReference type="SUPFAM" id="SSF46689">
    <property type="entry name" value="Homeodomain-like"/>
    <property type="match status" value="1"/>
</dbReference>
<feature type="domain" description="DNA binding HTH" evidence="4">
    <location>
        <begin position="52"/>
        <end position="87"/>
    </location>
</feature>
<evidence type="ECO:0000259" key="4">
    <source>
        <dbReference type="Pfam" id="PF02954"/>
    </source>
</evidence>
<comment type="similarity">
    <text evidence="1">Belongs to the transcriptional regulatory Fis family.</text>
</comment>
<evidence type="ECO:0000256" key="3">
    <source>
        <dbReference type="ARBA" id="ARBA00029540"/>
    </source>
</evidence>
<dbReference type="Gene3D" id="1.10.10.60">
    <property type="entry name" value="Homeodomain-like"/>
    <property type="match status" value="1"/>
</dbReference>
<reference evidence="5 6" key="1">
    <citation type="submission" date="2014-03" db="EMBL/GenBank/DDBJ databases">
        <title>Genome sequence of Bordetella hinzii.</title>
        <authorList>
            <person name="Register K."/>
            <person name="Harvill E."/>
            <person name="Goodfield L.L."/>
            <person name="Ivanov Y.V."/>
            <person name="Meyer J.A."/>
            <person name="Muse S.J."/>
            <person name="Jacobs N."/>
            <person name="Bendor L."/>
            <person name="Smallridge W.E."/>
            <person name="Brinkac L.M."/>
            <person name="Sanka R."/>
            <person name="Kim M."/>
            <person name="Losada L."/>
        </authorList>
    </citation>
    <scope>NUCLEOTIDE SEQUENCE [LARGE SCALE GENOMIC DNA]</scope>
    <source>
        <strain evidence="5 6">OH87 BAL007II</strain>
    </source>
</reference>
<dbReference type="InterPro" id="IPR002197">
    <property type="entry name" value="HTH_Fis"/>
</dbReference>
<comment type="caution">
    <text evidence="5">The sequence shown here is derived from an EMBL/GenBank/DDBJ whole genome shotgun (WGS) entry which is preliminary data.</text>
</comment>
<sequence>MSASPTIKISVLKTKMSKKDVLEECVRASLERYFEDLGDSEPHDMWDMVMRCVERPVLEVALERAGGNQSRASEMLGITRNTLRKKLLAHNIQP</sequence>
<dbReference type="PIRSF" id="PIRSF002097">
    <property type="entry name" value="DNA-binding_Fis"/>
    <property type="match status" value="1"/>
</dbReference>
<proteinExistence type="inferred from homology"/>
<dbReference type="PANTHER" id="PTHR47918:SF1">
    <property type="entry name" value="DNA-BINDING PROTEIN FIS"/>
    <property type="match status" value="1"/>
</dbReference>
<dbReference type="PANTHER" id="PTHR47918">
    <property type="entry name" value="DNA-BINDING PROTEIN FIS"/>
    <property type="match status" value="1"/>
</dbReference>
<evidence type="ECO:0000313" key="5">
    <source>
        <dbReference type="EMBL" id="KCB26221.1"/>
    </source>
</evidence>
<dbReference type="Proteomes" id="UP000025748">
    <property type="component" value="Unassembled WGS sequence"/>
</dbReference>
<accession>A0ABR4R700</accession>
<dbReference type="EMBL" id="JHEM01000002">
    <property type="protein sequence ID" value="KCB26221.1"/>
    <property type="molecule type" value="Genomic_DNA"/>
</dbReference>
<keyword evidence="2" id="KW-0238">DNA-binding</keyword>
<dbReference type="InterPro" id="IPR009057">
    <property type="entry name" value="Homeodomain-like_sf"/>
</dbReference>
<protein>
    <recommendedName>
        <fullName evidence="3">Putative Fis-like DNA-binding protein</fullName>
    </recommendedName>
</protein>
<evidence type="ECO:0000256" key="2">
    <source>
        <dbReference type="ARBA" id="ARBA00023125"/>
    </source>
</evidence>
<gene>
    <name evidence="5" type="ORF">L544_3300</name>
</gene>
<name>A0ABR4R700_9BORD</name>
<keyword evidence="6" id="KW-1185">Reference proteome</keyword>
<dbReference type="Pfam" id="PF02954">
    <property type="entry name" value="HTH_8"/>
    <property type="match status" value="1"/>
</dbReference>
<evidence type="ECO:0000313" key="6">
    <source>
        <dbReference type="Proteomes" id="UP000025748"/>
    </source>
</evidence>
<evidence type="ECO:0000256" key="1">
    <source>
        <dbReference type="ARBA" id="ARBA00008559"/>
    </source>
</evidence>
<dbReference type="PRINTS" id="PR01590">
    <property type="entry name" value="HTHFIS"/>
</dbReference>
<organism evidence="5 6">
    <name type="scientific">Bordetella hinzii OH87 BAL007II</name>
    <dbReference type="NCBI Taxonomy" id="1331262"/>
    <lineage>
        <taxon>Bacteria</taxon>
        <taxon>Pseudomonadati</taxon>
        <taxon>Pseudomonadota</taxon>
        <taxon>Betaproteobacteria</taxon>
        <taxon>Burkholderiales</taxon>
        <taxon>Alcaligenaceae</taxon>
        <taxon>Bordetella</taxon>
    </lineage>
</organism>